<protein>
    <submittedName>
        <fullName evidence="7">MRG-binding protein</fullName>
    </submittedName>
</protein>
<keyword evidence="3" id="KW-0156">Chromatin regulator</keyword>
<dbReference type="GO" id="GO:0005634">
    <property type="term" value="C:nucleus"/>
    <property type="evidence" value="ECO:0007669"/>
    <property type="project" value="UniProtKB-SubCell"/>
</dbReference>
<feature type="non-terminal residue" evidence="7">
    <location>
        <position position="70"/>
    </location>
</feature>
<keyword evidence="5" id="KW-0804">Transcription</keyword>
<dbReference type="PANTHER" id="PTHR13581">
    <property type="entry name" value="MRG-BINDING PROTEIN"/>
    <property type="match status" value="1"/>
</dbReference>
<name>A0A087TE28_STEMI</name>
<keyword evidence="8" id="KW-1185">Reference proteome</keyword>
<accession>A0A087TE28</accession>
<reference evidence="7 8" key="1">
    <citation type="submission" date="2013-11" db="EMBL/GenBank/DDBJ databases">
        <title>Genome sequencing of Stegodyphus mimosarum.</title>
        <authorList>
            <person name="Bechsgaard J."/>
        </authorList>
    </citation>
    <scope>NUCLEOTIDE SEQUENCE [LARGE SCALE GENOMIC DNA]</scope>
</reference>
<dbReference type="InterPro" id="IPR012423">
    <property type="entry name" value="Eaf7/MRGBP"/>
</dbReference>
<dbReference type="AlphaFoldDB" id="A0A087TE28"/>
<gene>
    <name evidence="7" type="ORF">X975_09893</name>
</gene>
<evidence type="ECO:0000256" key="1">
    <source>
        <dbReference type="ARBA" id="ARBA00004123"/>
    </source>
</evidence>
<dbReference type="GO" id="GO:0006357">
    <property type="term" value="P:regulation of transcription by RNA polymerase II"/>
    <property type="evidence" value="ECO:0007669"/>
    <property type="project" value="TreeGrafter"/>
</dbReference>
<dbReference type="Proteomes" id="UP000054359">
    <property type="component" value="Unassembled WGS sequence"/>
</dbReference>
<dbReference type="Pfam" id="PF07904">
    <property type="entry name" value="Eaf7"/>
    <property type="match status" value="1"/>
</dbReference>
<dbReference type="OrthoDB" id="5595141at2759"/>
<evidence type="ECO:0000256" key="3">
    <source>
        <dbReference type="ARBA" id="ARBA00022853"/>
    </source>
</evidence>
<evidence type="ECO:0000313" key="7">
    <source>
        <dbReference type="EMBL" id="KFM63367.1"/>
    </source>
</evidence>
<evidence type="ECO:0000256" key="5">
    <source>
        <dbReference type="ARBA" id="ARBA00023163"/>
    </source>
</evidence>
<proteinExistence type="inferred from homology"/>
<keyword evidence="6" id="KW-0539">Nucleus</keyword>
<dbReference type="GO" id="GO:0035267">
    <property type="term" value="C:NuA4 histone acetyltransferase complex"/>
    <property type="evidence" value="ECO:0007669"/>
    <property type="project" value="TreeGrafter"/>
</dbReference>
<keyword evidence="4" id="KW-0805">Transcription regulation</keyword>
<dbReference type="STRING" id="407821.A0A087TE28"/>
<organism evidence="7 8">
    <name type="scientific">Stegodyphus mimosarum</name>
    <name type="common">African social velvet spider</name>
    <dbReference type="NCBI Taxonomy" id="407821"/>
    <lineage>
        <taxon>Eukaryota</taxon>
        <taxon>Metazoa</taxon>
        <taxon>Ecdysozoa</taxon>
        <taxon>Arthropoda</taxon>
        <taxon>Chelicerata</taxon>
        <taxon>Arachnida</taxon>
        <taxon>Araneae</taxon>
        <taxon>Araneomorphae</taxon>
        <taxon>Entelegynae</taxon>
        <taxon>Eresoidea</taxon>
        <taxon>Eresidae</taxon>
        <taxon>Stegodyphus</taxon>
    </lineage>
</organism>
<evidence type="ECO:0000313" key="8">
    <source>
        <dbReference type="Proteomes" id="UP000054359"/>
    </source>
</evidence>
<dbReference type="EMBL" id="KK114807">
    <property type="protein sequence ID" value="KFM63367.1"/>
    <property type="molecule type" value="Genomic_DNA"/>
</dbReference>
<comment type="similarity">
    <text evidence="2">Belongs to the EAF7 family.</text>
</comment>
<evidence type="ECO:0000256" key="4">
    <source>
        <dbReference type="ARBA" id="ARBA00023015"/>
    </source>
</evidence>
<sequence length="70" mass="8170">MANTSPDSDEIEWNVNVEILLFYAMMGSKPVGVSRNITMLTIHQRFCEYINKQIRSSVIWKHLDSMYDMA</sequence>
<dbReference type="PANTHER" id="PTHR13581:SF5">
    <property type="entry name" value="MRG_MORF4L-BINDING PROTEIN"/>
    <property type="match status" value="1"/>
</dbReference>
<evidence type="ECO:0000256" key="6">
    <source>
        <dbReference type="ARBA" id="ARBA00023242"/>
    </source>
</evidence>
<evidence type="ECO:0000256" key="2">
    <source>
        <dbReference type="ARBA" id="ARBA00007117"/>
    </source>
</evidence>
<comment type="subcellular location">
    <subcellularLocation>
        <location evidence="1">Nucleus</location>
    </subcellularLocation>
</comment>
<dbReference type="GO" id="GO:0006325">
    <property type="term" value="P:chromatin organization"/>
    <property type="evidence" value="ECO:0007669"/>
    <property type="project" value="UniProtKB-KW"/>
</dbReference>